<name>A0A7S9QCL9_9RHOB</name>
<dbReference type="GO" id="GO:0051607">
    <property type="term" value="P:defense response to virus"/>
    <property type="evidence" value="ECO:0007669"/>
    <property type="project" value="UniProtKB-KW"/>
</dbReference>
<evidence type="ECO:0000256" key="7">
    <source>
        <dbReference type="ARBA" id="ARBA00023136"/>
    </source>
</evidence>
<feature type="transmembrane region" description="Helical" evidence="8">
    <location>
        <begin position="54"/>
        <end position="76"/>
    </location>
</feature>
<keyword evidence="5 8" id="KW-1133">Transmembrane helix</keyword>
<evidence type="ECO:0000259" key="9">
    <source>
        <dbReference type="Pfam" id="PF18967"/>
    </source>
</evidence>
<evidence type="ECO:0000313" key="11">
    <source>
        <dbReference type="Proteomes" id="UP000594800"/>
    </source>
</evidence>
<reference evidence="10 11" key="1">
    <citation type="submission" date="2020-11" db="EMBL/GenBank/DDBJ databases">
        <title>Description of Pontivivens ytuae sp. nov. isolated from deep sea sediment of Mariana Trench.</title>
        <authorList>
            <person name="Wang Z."/>
            <person name="Sun Q.-L."/>
            <person name="Xu X.-D."/>
            <person name="Tang Y.-Z."/>
            <person name="Zhang J."/>
        </authorList>
    </citation>
    <scope>NUCLEOTIDE SEQUENCE [LARGE SCALE GENOMIC DNA]</scope>
    <source>
        <strain evidence="10 11">MT2928</strain>
    </source>
</reference>
<dbReference type="EMBL" id="CP064942">
    <property type="protein sequence ID" value="QPH53945.1"/>
    <property type="molecule type" value="Genomic_DNA"/>
</dbReference>
<evidence type="ECO:0000256" key="6">
    <source>
        <dbReference type="ARBA" id="ARBA00023118"/>
    </source>
</evidence>
<keyword evidence="3 8" id="KW-0812">Transmembrane</keyword>
<keyword evidence="7 8" id="KW-0472">Membrane</keyword>
<comment type="subcellular location">
    <subcellularLocation>
        <location evidence="1">Cell membrane</location>
    </subcellularLocation>
</comment>
<evidence type="ECO:0000256" key="5">
    <source>
        <dbReference type="ARBA" id="ARBA00022989"/>
    </source>
</evidence>
<evidence type="ECO:0000256" key="1">
    <source>
        <dbReference type="ARBA" id="ARBA00004236"/>
    </source>
</evidence>
<keyword evidence="4" id="KW-0547">Nucleotide-binding</keyword>
<keyword evidence="2" id="KW-1003">Cell membrane</keyword>
<gene>
    <name evidence="10" type="ORF">I0K15_19585</name>
</gene>
<protein>
    <recommendedName>
        <fullName evidence="9">Pycsar effector protein domain-containing protein</fullName>
    </recommendedName>
</protein>
<feature type="transmembrane region" description="Helical" evidence="8">
    <location>
        <begin position="28"/>
        <end position="48"/>
    </location>
</feature>
<dbReference type="Pfam" id="PF18967">
    <property type="entry name" value="PycTM"/>
    <property type="match status" value="1"/>
</dbReference>
<feature type="transmembrane region" description="Helical" evidence="8">
    <location>
        <begin position="138"/>
        <end position="157"/>
    </location>
</feature>
<dbReference type="AlphaFoldDB" id="A0A7S9QCL9"/>
<evidence type="ECO:0000256" key="4">
    <source>
        <dbReference type="ARBA" id="ARBA00022741"/>
    </source>
</evidence>
<dbReference type="GO" id="GO:0005886">
    <property type="term" value="C:plasma membrane"/>
    <property type="evidence" value="ECO:0007669"/>
    <property type="project" value="UniProtKB-SubCell"/>
</dbReference>
<dbReference type="InterPro" id="IPR043760">
    <property type="entry name" value="PycTM_dom"/>
</dbReference>
<evidence type="ECO:0000256" key="2">
    <source>
        <dbReference type="ARBA" id="ARBA00022475"/>
    </source>
</evidence>
<proteinExistence type="predicted"/>
<dbReference type="Proteomes" id="UP000594800">
    <property type="component" value="Chromosome"/>
</dbReference>
<dbReference type="GO" id="GO:0000166">
    <property type="term" value="F:nucleotide binding"/>
    <property type="evidence" value="ECO:0007669"/>
    <property type="project" value="UniProtKB-KW"/>
</dbReference>
<evidence type="ECO:0000313" key="10">
    <source>
        <dbReference type="EMBL" id="QPH53945.1"/>
    </source>
</evidence>
<organism evidence="10 11">
    <name type="scientific">Pontivivens ytuae</name>
    <dbReference type="NCBI Taxonomy" id="2789856"/>
    <lineage>
        <taxon>Bacteria</taxon>
        <taxon>Pseudomonadati</taxon>
        <taxon>Pseudomonadota</taxon>
        <taxon>Alphaproteobacteria</taxon>
        <taxon>Rhodobacterales</taxon>
        <taxon>Paracoccaceae</taxon>
        <taxon>Pontivivens</taxon>
    </lineage>
</organism>
<dbReference type="RefSeq" id="WP_196103154.1">
    <property type="nucleotide sequence ID" value="NZ_CP064942.1"/>
</dbReference>
<keyword evidence="11" id="KW-1185">Reference proteome</keyword>
<keyword evidence="6" id="KW-0051">Antiviral defense</keyword>
<sequence length="158" mass="17981">MFDRVVAAEKNLQRQIDFVARADHKLEIALGALIVIGSALFFAIKNIWSASSFIPPVLLFSTFCLIVSILLWLSAYNPRLAGAKGSLIFFDHIAGLSRTEFIKNWKMLTEENYEEDLLNQIFVNSQIARIRYKLLRRILLWGIVSAATLLVGFSISFW</sequence>
<feature type="domain" description="Pycsar effector protein" evidence="9">
    <location>
        <begin position="8"/>
        <end position="155"/>
    </location>
</feature>
<dbReference type="KEGG" id="poz:I0K15_19585"/>
<evidence type="ECO:0000256" key="8">
    <source>
        <dbReference type="SAM" id="Phobius"/>
    </source>
</evidence>
<evidence type="ECO:0000256" key="3">
    <source>
        <dbReference type="ARBA" id="ARBA00022692"/>
    </source>
</evidence>
<accession>A0A7S9QCL9</accession>